<comment type="caution">
    <text evidence="2">The sequence shown here is derived from an EMBL/GenBank/DDBJ whole genome shotgun (WGS) entry which is preliminary data.</text>
</comment>
<keyword evidence="3" id="KW-1185">Reference proteome</keyword>
<feature type="region of interest" description="Disordered" evidence="1">
    <location>
        <begin position="113"/>
        <end position="147"/>
    </location>
</feature>
<dbReference type="EMBL" id="JBBPBN010000012">
    <property type="protein sequence ID" value="KAK9027900.1"/>
    <property type="molecule type" value="Genomic_DNA"/>
</dbReference>
<name>A0ABR2SRN6_9ROSI</name>
<sequence>MTASKHVSLGDKSAISLVLGIERLWHCTPPLVPTKAMQRTSSTLAPGEDGNGEAGTCSTYAASPTHATGLDEAVTCITNVVSPTRVPSFLPTDVDTTRMSPGNAFPHHFMFDDSPQLSHSQPTTSIAHSQQDDEVAATPAAFDNHGQ</sequence>
<proteinExistence type="predicted"/>
<organism evidence="2 3">
    <name type="scientific">Hibiscus sabdariffa</name>
    <name type="common">roselle</name>
    <dbReference type="NCBI Taxonomy" id="183260"/>
    <lineage>
        <taxon>Eukaryota</taxon>
        <taxon>Viridiplantae</taxon>
        <taxon>Streptophyta</taxon>
        <taxon>Embryophyta</taxon>
        <taxon>Tracheophyta</taxon>
        <taxon>Spermatophyta</taxon>
        <taxon>Magnoliopsida</taxon>
        <taxon>eudicotyledons</taxon>
        <taxon>Gunneridae</taxon>
        <taxon>Pentapetalae</taxon>
        <taxon>rosids</taxon>
        <taxon>malvids</taxon>
        <taxon>Malvales</taxon>
        <taxon>Malvaceae</taxon>
        <taxon>Malvoideae</taxon>
        <taxon>Hibiscus</taxon>
    </lineage>
</organism>
<evidence type="ECO:0000313" key="2">
    <source>
        <dbReference type="EMBL" id="KAK9027900.1"/>
    </source>
</evidence>
<evidence type="ECO:0000313" key="3">
    <source>
        <dbReference type="Proteomes" id="UP001396334"/>
    </source>
</evidence>
<reference evidence="2 3" key="1">
    <citation type="journal article" date="2024" name="G3 (Bethesda)">
        <title>Genome assembly of Hibiscus sabdariffa L. provides insights into metabolisms of medicinal natural products.</title>
        <authorList>
            <person name="Kim T."/>
        </authorList>
    </citation>
    <scope>NUCLEOTIDE SEQUENCE [LARGE SCALE GENOMIC DNA]</scope>
    <source>
        <strain evidence="2">TK-2024</strain>
        <tissue evidence="2">Old leaves</tissue>
    </source>
</reference>
<accession>A0ABR2SRN6</accession>
<protein>
    <submittedName>
        <fullName evidence="2">Uncharacterized protein</fullName>
    </submittedName>
</protein>
<gene>
    <name evidence="2" type="ORF">V6N11_067721</name>
</gene>
<dbReference type="Proteomes" id="UP001396334">
    <property type="component" value="Unassembled WGS sequence"/>
</dbReference>
<evidence type="ECO:0000256" key="1">
    <source>
        <dbReference type="SAM" id="MobiDB-lite"/>
    </source>
</evidence>
<feature type="compositionally biased region" description="Polar residues" evidence="1">
    <location>
        <begin position="115"/>
        <end position="129"/>
    </location>
</feature>